<proteinExistence type="predicted"/>
<dbReference type="EMBL" id="CADCTR010002016">
    <property type="protein sequence ID" value="CAA9326964.1"/>
    <property type="molecule type" value="Genomic_DNA"/>
</dbReference>
<evidence type="ECO:0000313" key="1">
    <source>
        <dbReference type="EMBL" id="CAA9326964.1"/>
    </source>
</evidence>
<name>A0A6J4LC94_9CHLR</name>
<protein>
    <submittedName>
        <fullName evidence="1">Uncharacterized protein</fullName>
    </submittedName>
</protein>
<organism evidence="1">
    <name type="scientific">uncultured Chloroflexia bacterium</name>
    <dbReference type="NCBI Taxonomy" id="1672391"/>
    <lineage>
        <taxon>Bacteria</taxon>
        <taxon>Bacillati</taxon>
        <taxon>Chloroflexota</taxon>
        <taxon>Chloroflexia</taxon>
        <taxon>environmental samples</taxon>
    </lineage>
</organism>
<dbReference type="AlphaFoldDB" id="A0A6J4LC94"/>
<accession>A0A6J4LC94</accession>
<gene>
    <name evidence="1" type="ORF">AVDCRST_MAG93-6005</name>
</gene>
<sequence length="91" mass="10344">MAINERDLPKRPVGYNFTTCVRISDCEGELVRSAAGWHLTPDGWPNCPKNGVRMKERSKQGDRCHSHNVGTEDNLLWCRGYVGKERPGCER</sequence>
<reference evidence="1" key="1">
    <citation type="submission" date="2020-02" db="EMBL/GenBank/DDBJ databases">
        <authorList>
            <person name="Meier V. D."/>
        </authorList>
    </citation>
    <scope>NUCLEOTIDE SEQUENCE</scope>
    <source>
        <strain evidence="1">AVDCRST_MAG93</strain>
    </source>
</reference>